<dbReference type="InterPro" id="IPR050297">
    <property type="entry name" value="LipidA_mod_glycosyltrf_83"/>
</dbReference>
<evidence type="ECO:0000313" key="10">
    <source>
        <dbReference type="EMBL" id="NYF80530.1"/>
    </source>
</evidence>
<organism evidence="10 11">
    <name type="scientific">Granulicella arctica</name>
    <dbReference type="NCBI Taxonomy" id="940613"/>
    <lineage>
        <taxon>Bacteria</taxon>
        <taxon>Pseudomonadati</taxon>
        <taxon>Acidobacteriota</taxon>
        <taxon>Terriglobia</taxon>
        <taxon>Terriglobales</taxon>
        <taxon>Acidobacteriaceae</taxon>
        <taxon>Granulicella</taxon>
    </lineage>
</organism>
<keyword evidence="5 8" id="KW-0812">Transmembrane</keyword>
<feature type="transmembrane region" description="Helical" evidence="8">
    <location>
        <begin position="400"/>
        <end position="418"/>
    </location>
</feature>
<evidence type="ECO:0000256" key="4">
    <source>
        <dbReference type="ARBA" id="ARBA00022679"/>
    </source>
</evidence>
<evidence type="ECO:0000256" key="2">
    <source>
        <dbReference type="ARBA" id="ARBA00022475"/>
    </source>
</evidence>
<dbReference type="AlphaFoldDB" id="A0A7Y9TI19"/>
<feature type="transmembrane region" description="Helical" evidence="8">
    <location>
        <begin position="373"/>
        <end position="394"/>
    </location>
</feature>
<dbReference type="EMBL" id="JACCCW010000002">
    <property type="protein sequence ID" value="NYF80530.1"/>
    <property type="molecule type" value="Genomic_DNA"/>
</dbReference>
<keyword evidence="2" id="KW-1003">Cell membrane</keyword>
<dbReference type="Gene3D" id="1.25.40.10">
    <property type="entry name" value="Tetratricopeptide repeat domain"/>
    <property type="match status" value="1"/>
</dbReference>
<dbReference type="InterPro" id="IPR038731">
    <property type="entry name" value="RgtA/B/C-like"/>
</dbReference>
<evidence type="ECO:0000256" key="3">
    <source>
        <dbReference type="ARBA" id="ARBA00022676"/>
    </source>
</evidence>
<dbReference type="GO" id="GO:0016763">
    <property type="term" value="F:pentosyltransferase activity"/>
    <property type="evidence" value="ECO:0007669"/>
    <property type="project" value="TreeGrafter"/>
</dbReference>
<dbReference type="RefSeq" id="WP_179492008.1">
    <property type="nucleotide sequence ID" value="NZ_JACCCW010000002.1"/>
</dbReference>
<feature type="transmembrane region" description="Helical" evidence="8">
    <location>
        <begin position="334"/>
        <end position="361"/>
    </location>
</feature>
<keyword evidence="7 8" id="KW-0472">Membrane</keyword>
<dbReference type="GO" id="GO:0009103">
    <property type="term" value="P:lipopolysaccharide biosynthetic process"/>
    <property type="evidence" value="ECO:0007669"/>
    <property type="project" value="UniProtKB-ARBA"/>
</dbReference>
<evidence type="ECO:0000313" key="11">
    <source>
        <dbReference type="Proteomes" id="UP000589520"/>
    </source>
</evidence>
<sequence length="677" mass="74265">MKLSPSRVATLVVLLLAVLALEVTSTIRQQSLTWDEGDHIFAGYMTWKTADFGLNPEHPPLVKLMGTAPLLGLPLHVPKLQGRFFKNESYFDGRDLLFGNTPAYSADALTFRVRIATLPLVLLLALLVFFATQEMFGTPPALIALTLLVFEPNIIAHGAYVTTDTAISCFFFASVYAFYRYCKSPSTPRLVITGLAAGLALASKHSAVILLPVLILLALGELIYRTKLSPFAGSKAPRQALRLIGALAGLSVIAIIVLWAFYGFRYAARPTGLSLDPTLANYTLPLRPLEARGILLFARLHLLPESYLYGLADVRSMANGMPSYIFGKDYEHGVWFYFPSVIAIKLTLGLITLGLLALAAIFAGRLRGHTRELLFLTMPPAFYFLIAMGSSLNIGSRHVLPTYVFLCVLAAAGAWAWIKPSPNKPISKPWTSIVTLLLLFHIASSARAYPNYIAYSNEVWGGPTQTYRYLTDSNTDWGQQLKAVKLYTDQHHIHDCWFAYFVTPFILPSDYGIPCKVLPTPDSIFTSYQYPVPPTITGPVFISAGTLTGFELGSNILNPYRAFRSVTPNDHIQDGVLVYNGTFPVPLASALSHIQRSADLLKTKDYTGALSEAQQSVTIAPQELQPQIALGDALAALGRTTEARTAYAQARKVVLTMEPQAQTVWNDTLNKKVAALP</sequence>
<proteinExistence type="predicted"/>
<comment type="subcellular location">
    <subcellularLocation>
        <location evidence="1">Cell membrane</location>
        <topology evidence="1">Multi-pass membrane protein</topology>
    </subcellularLocation>
</comment>
<reference evidence="10 11" key="1">
    <citation type="submission" date="2020-07" db="EMBL/GenBank/DDBJ databases">
        <title>Genomic Encyclopedia of Type Strains, Phase IV (KMG-V): Genome sequencing to study the core and pangenomes of soil and plant-associated prokaryotes.</title>
        <authorList>
            <person name="Whitman W."/>
        </authorList>
    </citation>
    <scope>NUCLEOTIDE SEQUENCE [LARGE SCALE GENOMIC DNA]</scope>
    <source>
        <strain evidence="10 11">X4EP2</strain>
    </source>
</reference>
<dbReference type="PANTHER" id="PTHR33908">
    <property type="entry name" value="MANNOSYLTRANSFERASE YKCB-RELATED"/>
    <property type="match status" value="1"/>
</dbReference>
<dbReference type="Pfam" id="PF13231">
    <property type="entry name" value="PMT_2"/>
    <property type="match status" value="1"/>
</dbReference>
<name>A0A7Y9TI19_9BACT</name>
<dbReference type="SUPFAM" id="SSF48452">
    <property type="entry name" value="TPR-like"/>
    <property type="match status" value="1"/>
</dbReference>
<keyword evidence="11" id="KW-1185">Reference proteome</keyword>
<feature type="domain" description="Glycosyltransferase RgtA/B/C/D-like" evidence="9">
    <location>
        <begin position="111"/>
        <end position="222"/>
    </location>
</feature>
<comment type="caution">
    <text evidence="10">The sequence shown here is derived from an EMBL/GenBank/DDBJ whole genome shotgun (WGS) entry which is preliminary data.</text>
</comment>
<evidence type="ECO:0000256" key="5">
    <source>
        <dbReference type="ARBA" id="ARBA00022692"/>
    </source>
</evidence>
<keyword evidence="3" id="KW-0328">Glycosyltransferase</keyword>
<evidence type="ECO:0000259" key="9">
    <source>
        <dbReference type="Pfam" id="PF13231"/>
    </source>
</evidence>
<feature type="transmembrane region" description="Helical" evidence="8">
    <location>
        <begin position="120"/>
        <end position="150"/>
    </location>
</feature>
<evidence type="ECO:0000256" key="8">
    <source>
        <dbReference type="SAM" id="Phobius"/>
    </source>
</evidence>
<protein>
    <submittedName>
        <fullName evidence="10">4-amino-4-deoxy-L-arabinose transferase-like glycosyltransferase</fullName>
    </submittedName>
</protein>
<gene>
    <name evidence="10" type="ORF">HDF17_002850</name>
</gene>
<keyword evidence="6 8" id="KW-1133">Transmembrane helix</keyword>
<dbReference type="Proteomes" id="UP000589520">
    <property type="component" value="Unassembled WGS sequence"/>
</dbReference>
<evidence type="ECO:0000256" key="7">
    <source>
        <dbReference type="ARBA" id="ARBA00023136"/>
    </source>
</evidence>
<accession>A0A7Y9TI19</accession>
<feature type="transmembrane region" description="Helical" evidence="8">
    <location>
        <begin position="191"/>
        <end position="219"/>
    </location>
</feature>
<dbReference type="PANTHER" id="PTHR33908:SF11">
    <property type="entry name" value="MEMBRANE PROTEIN"/>
    <property type="match status" value="1"/>
</dbReference>
<dbReference type="GO" id="GO:0005886">
    <property type="term" value="C:plasma membrane"/>
    <property type="evidence" value="ECO:0007669"/>
    <property type="project" value="UniProtKB-SubCell"/>
</dbReference>
<evidence type="ECO:0000256" key="1">
    <source>
        <dbReference type="ARBA" id="ARBA00004651"/>
    </source>
</evidence>
<evidence type="ECO:0000256" key="6">
    <source>
        <dbReference type="ARBA" id="ARBA00022989"/>
    </source>
</evidence>
<feature type="transmembrane region" description="Helical" evidence="8">
    <location>
        <begin position="157"/>
        <end position="179"/>
    </location>
</feature>
<feature type="transmembrane region" description="Helical" evidence="8">
    <location>
        <begin position="240"/>
        <end position="262"/>
    </location>
</feature>
<dbReference type="InterPro" id="IPR011990">
    <property type="entry name" value="TPR-like_helical_dom_sf"/>
</dbReference>
<keyword evidence="4 10" id="KW-0808">Transferase</keyword>